<accession>A0A068NJD2</accession>
<sequence length="43" mass="4917">MSIALSDSFPPIRSARKGARRDVVRRWGRIKDTNPFYAAVKLI</sequence>
<reference evidence="1 2" key="1">
    <citation type="journal article" date="2014" name="PLoS ONE">
        <title>The first complete genome sequence of the class fimbriimonadia in the phylum armatimonadetes.</title>
        <authorList>
            <person name="Hu Z.Y."/>
            <person name="Wang Y.Z."/>
            <person name="Im W.T."/>
            <person name="Wang S.Y."/>
            <person name="Zhao G.P."/>
            <person name="Zheng H.J."/>
            <person name="Quan Z.X."/>
        </authorList>
    </citation>
    <scope>NUCLEOTIDE SEQUENCE [LARGE SCALE GENOMIC DNA]</scope>
    <source>
        <strain evidence="1">Gsoil 348</strain>
    </source>
</reference>
<dbReference type="KEGG" id="fgi:OP10G_0228"/>
<protein>
    <submittedName>
        <fullName evidence="1">Uncharacterized protein</fullName>
    </submittedName>
</protein>
<organism evidence="1 2">
    <name type="scientific">Fimbriimonas ginsengisoli Gsoil 348</name>
    <dbReference type="NCBI Taxonomy" id="661478"/>
    <lineage>
        <taxon>Bacteria</taxon>
        <taxon>Bacillati</taxon>
        <taxon>Armatimonadota</taxon>
        <taxon>Fimbriimonadia</taxon>
        <taxon>Fimbriimonadales</taxon>
        <taxon>Fimbriimonadaceae</taxon>
        <taxon>Fimbriimonas</taxon>
    </lineage>
</organism>
<name>A0A068NJD2_FIMGI</name>
<proteinExistence type="predicted"/>
<evidence type="ECO:0000313" key="1">
    <source>
        <dbReference type="EMBL" id="AIE83596.1"/>
    </source>
</evidence>
<evidence type="ECO:0000313" key="2">
    <source>
        <dbReference type="Proteomes" id="UP000027982"/>
    </source>
</evidence>
<dbReference type="EMBL" id="CP007139">
    <property type="protein sequence ID" value="AIE83596.1"/>
    <property type="molecule type" value="Genomic_DNA"/>
</dbReference>
<gene>
    <name evidence="1" type="ORF">OP10G_0228</name>
</gene>
<keyword evidence="2" id="KW-1185">Reference proteome</keyword>
<dbReference type="AlphaFoldDB" id="A0A068NJD2"/>
<dbReference type="Proteomes" id="UP000027982">
    <property type="component" value="Chromosome"/>
</dbReference>
<dbReference type="HOGENOM" id="CLU_3233903_0_0_0"/>